<dbReference type="EMBL" id="LPDO01000038">
    <property type="protein sequence ID" value="KVT58308.1"/>
    <property type="molecule type" value="Genomic_DNA"/>
</dbReference>
<comment type="caution">
    <text evidence="1">The sequence shown here is derived from an EMBL/GenBank/DDBJ whole genome shotgun (WGS) entry which is preliminary data.</text>
</comment>
<dbReference type="AlphaFoldDB" id="A0AAW3NID7"/>
<name>A0AAW3NID7_9BURK</name>
<proteinExistence type="predicted"/>
<accession>A0AAW3NID7</accession>
<organism evidence="1 2">
    <name type="scientific">Burkholderia ubonensis</name>
    <dbReference type="NCBI Taxonomy" id="101571"/>
    <lineage>
        <taxon>Bacteria</taxon>
        <taxon>Pseudomonadati</taxon>
        <taxon>Pseudomonadota</taxon>
        <taxon>Betaproteobacteria</taxon>
        <taxon>Burkholderiales</taxon>
        <taxon>Burkholderiaceae</taxon>
        <taxon>Burkholderia</taxon>
        <taxon>Burkholderia cepacia complex</taxon>
    </lineage>
</organism>
<dbReference type="Proteomes" id="UP000056732">
    <property type="component" value="Unassembled WGS sequence"/>
</dbReference>
<gene>
    <name evidence="1" type="ORF">WK53_26920</name>
</gene>
<sequence>MALYYNLAHGTKRLAYAADYSWPFDIDICFDPVPHPIAFSEGVGHASAGCTVSASESLEPKWKEHFDITHGHWLIPYIEKMIQGLPLPKEEMITRFKELHGKLPECYPSRFS</sequence>
<evidence type="ECO:0000313" key="2">
    <source>
        <dbReference type="Proteomes" id="UP000056732"/>
    </source>
</evidence>
<protein>
    <submittedName>
        <fullName evidence="1">Uncharacterized protein</fullName>
    </submittedName>
</protein>
<reference evidence="1 2" key="1">
    <citation type="submission" date="2015-11" db="EMBL/GenBank/DDBJ databases">
        <title>Expanding the genomic diversity of Burkholderia species for the development of highly accurate diagnostics.</title>
        <authorList>
            <person name="Sahl J."/>
            <person name="Keim P."/>
            <person name="Wagner D."/>
        </authorList>
    </citation>
    <scope>NUCLEOTIDE SEQUENCE [LARGE SCALE GENOMIC DNA]</scope>
    <source>
        <strain evidence="1 2">MSMB1137WGS</strain>
    </source>
</reference>
<evidence type="ECO:0000313" key="1">
    <source>
        <dbReference type="EMBL" id="KVT58308.1"/>
    </source>
</evidence>